<accession>A0A9P7USF2</accession>
<name>A0A9P7USF2_9AGAR</name>
<organism evidence="2 3">
    <name type="scientific">Marasmius oreades</name>
    <name type="common">fairy-ring Marasmius</name>
    <dbReference type="NCBI Taxonomy" id="181124"/>
    <lineage>
        <taxon>Eukaryota</taxon>
        <taxon>Fungi</taxon>
        <taxon>Dikarya</taxon>
        <taxon>Basidiomycota</taxon>
        <taxon>Agaricomycotina</taxon>
        <taxon>Agaricomycetes</taxon>
        <taxon>Agaricomycetidae</taxon>
        <taxon>Agaricales</taxon>
        <taxon>Marasmiineae</taxon>
        <taxon>Marasmiaceae</taxon>
        <taxon>Marasmius</taxon>
    </lineage>
</organism>
<dbReference type="Proteomes" id="UP001049176">
    <property type="component" value="Chromosome 5"/>
</dbReference>
<evidence type="ECO:0000313" key="2">
    <source>
        <dbReference type="EMBL" id="KAG7092747.1"/>
    </source>
</evidence>
<keyword evidence="1" id="KW-0812">Transmembrane</keyword>
<keyword evidence="3" id="KW-1185">Reference proteome</keyword>
<feature type="transmembrane region" description="Helical" evidence="1">
    <location>
        <begin position="207"/>
        <end position="228"/>
    </location>
</feature>
<dbReference type="GeneID" id="66078150"/>
<gene>
    <name evidence="2" type="ORF">E1B28_009074</name>
</gene>
<comment type="caution">
    <text evidence="2">The sequence shown here is derived from an EMBL/GenBank/DDBJ whole genome shotgun (WGS) entry which is preliminary data.</text>
</comment>
<dbReference type="RefSeq" id="XP_043009217.1">
    <property type="nucleotide sequence ID" value="XM_043153931.1"/>
</dbReference>
<keyword evidence="1" id="KW-1133">Transmembrane helix</keyword>
<dbReference type="OrthoDB" id="2969756at2759"/>
<protein>
    <submittedName>
        <fullName evidence="2">Uncharacterized protein</fullName>
    </submittedName>
</protein>
<dbReference type="AlphaFoldDB" id="A0A9P7USF2"/>
<keyword evidence="1" id="KW-0472">Membrane</keyword>
<evidence type="ECO:0000256" key="1">
    <source>
        <dbReference type="SAM" id="Phobius"/>
    </source>
</evidence>
<feature type="transmembrane region" description="Helical" evidence="1">
    <location>
        <begin position="165"/>
        <end position="186"/>
    </location>
</feature>
<sequence length="320" mass="35669">MNTSLHWVPRFLLFGAEVHGISARSCFFSFDTRHLSLPAWYSMVCAPHSSRSPSLWRSFIALVNTSRSISLPTCPFWLDAGLYGNIFVVILVEFILGLRVWALWGRSKRVAICLMATFFGLTAFGLYKVITIRETQTTFSIEYFRISGQCPPRFSGVDGLSGSNALTSGFIILVLYELVVLILTLLKASNQGWLGPHGSESRFINGFLSQGVAYNCLILVGSTINIIARYKLPSAYVNLFTDLQPVIHTVLTSRMMFYLRKNAFDHETPASDILTGIVGFNPSLPLVRPPTESCPQMSVLDLGSPLGVWEHTNWKQEDSV</sequence>
<dbReference type="EMBL" id="CM032185">
    <property type="protein sequence ID" value="KAG7092747.1"/>
    <property type="molecule type" value="Genomic_DNA"/>
</dbReference>
<feature type="transmembrane region" description="Helical" evidence="1">
    <location>
        <begin position="110"/>
        <end position="130"/>
    </location>
</feature>
<reference evidence="2" key="1">
    <citation type="journal article" date="2021" name="Genome Biol. Evol.">
        <title>The assembled and annotated genome of the fairy-ring fungus Marasmius oreades.</title>
        <authorList>
            <person name="Hiltunen M."/>
            <person name="Ament-Velasquez S.L."/>
            <person name="Johannesson H."/>
        </authorList>
    </citation>
    <scope>NUCLEOTIDE SEQUENCE</scope>
    <source>
        <strain evidence="2">03SP1</strain>
    </source>
</reference>
<feature type="transmembrane region" description="Helical" evidence="1">
    <location>
        <begin position="80"/>
        <end position="98"/>
    </location>
</feature>
<dbReference type="KEGG" id="more:E1B28_009074"/>
<proteinExistence type="predicted"/>
<evidence type="ECO:0000313" key="3">
    <source>
        <dbReference type="Proteomes" id="UP001049176"/>
    </source>
</evidence>